<dbReference type="GO" id="GO:0005737">
    <property type="term" value="C:cytoplasm"/>
    <property type="evidence" value="ECO:0007669"/>
    <property type="project" value="UniProtKB-SubCell"/>
</dbReference>
<evidence type="ECO:0000256" key="2">
    <source>
        <dbReference type="ARBA" id="ARBA00022490"/>
    </source>
</evidence>
<comment type="subcellular location">
    <subcellularLocation>
        <location evidence="1">Cytoplasm</location>
    </subcellularLocation>
</comment>
<dbReference type="GO" id="GO:0000902">
    <property type="term" value="P:cell morphogenesis"/>
    <property type="evidence" value="ECO:0007669"/>
    <property type="project" value="InterPro"/>
</dbReference>
<dbReference type="InterPro" id="IPR004753">
    <property type="entry name" value="MreB"/>
</dbReference>
<keyword evidence="4" id="KW-0067">ATP-binding</keyword>
<dbReference type="Proteomes" id="UP000646523">
    <property type="component" value="Unassembled WGS sequence"/>
</dbReference>
<name>A0A917YVE4_9ACTN</name>
<gene>
    <name evidence="7" type="ORF">GCM10012289_17200</name>
</gene>
<comment type="similarity">
    <text evidence="6">Belongs to the FtsA/MreB family.</text>
</comment>
<dbReference type="GO" id="GO:0008360">
    <property type="term" value="P:regulation of cell shape"/>
    <property type="evidence" value="ECO:0007669"/>
    <property type="project" value="UniProtKB-KW"/>
</dbReference>
<keyword evidence="2" id="KW-0963">Cytoplasm</keyword>
<dbReference type="Pfam" id="PF06723">
    <property type="entry name" value="MreB_Mbl"/>
    <property type="match status" value="1"/>
</dbReference>
<comment type="caution">
    <text evidence="7">The sequence shown here is derived from an EMBL/GenBank/DDBJ whole genome shotgun (WGS) entry which is preliminary data.</text>
</comment>
<reference evidence="7" key="2">
    <citation type="submission" date="2020-09" db="EMBL/GenBank/DDBJ databases">
        <authorList>
            <person name="Sun Q."/>
            <person name="Zhou Y."/>
        </authorList>
    </citation>
    <scope>NUCLEOTIDE SEQUENCE</scope>
    <source>
        <strain evidence="7">CGMCC 4.7368</strain>
    </source>
</reference>
<evidence type="ECO:0000256" key="3">
    <source>
        <dbReference type="ARBA" id="ARBA00022741"/>
    </source>
</evidence>
<proteinExistence type="inferred from homology"/>
<evidence type="ECO:0000256" key="6">
    <source>
        <dbReference type="ARBA" id="ARBA00023458"/>
    </source>
</evidence>
<dbReference type="GO" id="GO:0005524">
    <property type="term" value="F:ATP binding"/>
    <property type="evidence" value="ECO:0007669"/>
    <property type="project" value="UniProtKB-KW"/>
</dbReference>
<dbReference type="InterPro" id="IPR056546">
    <property type="entry name" value="MreB_MamK-like"/>
</dbReference>
<evidence type="ECO:0000256" key="1">
    <source>
        <dbReference type="ARBA" id="ARBA00004496"/>
    </source>
</evidence>
<dbReference type="Gene3D" id="3.30.420.40">
    <property type="match status" value="3"/>
</dbReference>
<dbReference type="AlphaFoldDB" id="A0A917YVE4"/>
<dbReference type="EMBL" id="BMNH01000003">
    <property type="protein sequence ID" value="GGO65459.1"/>
    <property type="molecule type" value="Genomic_DNA"/>
</dbReference>
<keyword evidence="5" id="KW-0133">Cell shape</keyword>
<protein>
    <submittedName>
        <fullName evidence="7">Rod shape-determining protein</fullName>
    </submittedName>
</protein>
<dbReference type="PANTHER" id="PTHR42749:SF1">
    <property type="entry name" value="CELL SHAPE-DETERMINING PROTEIN MREB"/>
    <property type="match status" value="1"/>
</dbReference>
<keyword evidence="8" id="KW-1185">Reference proteome</keyword>
<dbReference type="RefSeq" id="WP_189123447.1">
    <property type="nucleotide sequence ID" value="NZ_BMNH01000003.1"/>
</dbReference>
<evidence type="ECO:0000313" key="8">
    <source>
        <dbReference type="Proteomes" id="UP000646523"/>
    </source>
</evidence>
<evidence type="ECO:0000256" key="4">
    <source>
        <dbReference type="ARBA" id="ARBA00022840"/>
    </source>
</evidence>
<dbReference type="InterPro" id="IPR043129">
    <property type="entry name" value="ATPase_NBD"/>
</dbReference>
<keyword evidence="3" id="KW-0547">Nucleotide-binding</keyword>
<dbReference type="PANTHER" id="PTHR42749">
    <property type="entry name" value="CELL SHAPE-DETERMINING PROTEIN MREB"/>
    <property type="match status" value="1"/>
</dbReference>
<dbReference type="PRINTS" id="PR01652">
    <property type="entry name" value="SHAPEPROTEIN"/>
</dbReference>
<sequence>MALSLFRLMGQDLAVDLGTAGTRIYSRGRGIVLDEPSLVAHHPRTGKIVAYGAEADGLDGETRLVRPVWGQGTFDRDFTRRMLKHFLRKVHAHPYARPRVVMALPDDSTAVERRDLQDLAFESDARQIYLVRHGLAAALGAGLPLGEPAGVMIIDIGHAFARIAVVAGGQVVAARTTRSGGDHLNDSIARLVERDHGLIVGDGAAEAAKRGLGPAWKPLDRQVTVHAHAPETGHESQVTLTAQEIYEATSQPADLIVRAAIGTLDGCPAEVVADVAVHGAVLLGGGSLVCGLSRRLRARLGVPVRRAERPRESVTLGLGRCADDLALAASLHAIHP</sequence>
<reference evidence="7" key="1">
    <citation type="journal article" date="2014" name="Int. J. Syst. Evol. Microbiol.">
        <title>Complete genome sequence of Corynebacterium casei LMG S-19264T (=DSM 44701T), isolated from a smear-ripened cheese.</title>
        <authorList>
            <consortium name="US DOE Joint Genome Institute (JGI-PGF)"/>
            <person name="Walter F."/>
            <person name="Albersmeier A."/>
            <person name="Kalinowski J."/>
            <person name="Ruckert C."/>
        </authorList>
    </citation>
    <scope>NUCLEOTIDE SEQUENCE</scope>
    <source>
        <strain evidence="7">CGMCC 4.7368</strain>
    </source>
</reference>
<evidence type="ECO:0000313" key="7">
    <source>
        <dbReference type="EMBL" id="GGO65459.1"/>
    </source>
</evidence>
<dbReference type="SUPFAM" id="SSF53067">
    <property type="entry name" value="Actin-like ATPase domain"/>
    <property type="match status" value="2"/>
</dbReference>
<accession>A0A917YVE4</accession>
<organism evidence="7 8">
    <name type="scientific">Nonomuraea cavernae</name>
    <dbReference type="NCBI Taxonomy" id="2045107"/>
    <lineage>
        <taxon>Bacteria</taxon>
        <taxon>Bacillati</taxon>
        <taxon>Actinomycetota</taxon>
        <taxon>Actinomycetes</taxon>
        <taxon>Streptosporangiales</taxon>
        <taxon>Streptosporangiaceae</taxon>
        <taxon>Nonomuraea</taxon>
    </lineage>
</organism>
<evidence type="ECO:0000256" key="5">
    <source>
        <dbReference type="ARBA" id="ARBA00022960"/>
    </source>
</evidence>